<evidence type="ECO:0000256" key="2">
    <source>
        <dbReference type="SAM" id="MobiDB-lite"/>
    </source>
</evidence>
<feature type="region of interest" description="Disordered" evidence="2">
    <location>
        <begin position="617"/>
        <end position="750"/>
    </location>
</feature>
<feature type="compositionally biased region" description="Basic and acidic residues" evidence="2">
    <location>
        <begin position="1116"/>
        <end position="1130"/>
    </location>
</feature>
<feature type="region of interest" description="Disordered" evidence="2">
    <location>
        <begin position="1434"/>
        <end position="1599"/>
    </location>
</feature>
<keyword evidence="1" id="KW-0175">Coiled coil</keyword>
<organism evidence="3 4">
    <name type="scientific">Mugilogobius chulae</name>
    <name type="common">yellowstripe goby</name>
    <dbReference type="NCBI Taxonomy" id="88201"/>
    <lineage>
        <taxon>Eukaryota</taxon>
        <taxon>Metazoa</taxon>
        <taxon>Chordata</taxon>
        <taxon>Craniata</taxon>
        <taxon>Vertebrata</taxon>
        <taxon>Euteleostomi</taxon>
        <taxon>Actinopterygii</taxon>
        <taxon>Neopterygii</taxon>
        <taxon>Teleostei</taxon>
        <taxon>Neoteleostei</taxon>
        <taxon>Acanthomorphata</taxon>
        <taxon>Gobiaria</taxon>
        <taxon>Gobiiformes</taxon>
        <taxon>Gobioidei</taxon>
        <taxon>Gobiidae</taxon>
        <taxon>Gobionellinae</taxon>
        <taxon>Mugilogobius</taxon>
    </lineage>
</organism>
<feature type="compositionally biased region" description="Low complexity" evidence="2">
    <location>
        <begin position="1480"/>
        <end position="1489"/>
    </location>
</feature>
<feature type="coiled-coil region" evidence="1">
    <location>
        <begin position="517"/>
        <end position="544"/>
    </location>
</feature>
<feature type="region of interest" description="Disordered" evidence="2">
    <location>
        <begin position="793"/>
        <end position="846"/>
    </location>
</feature>
<reference evidence="4" key="1">
    <citation type="submission" date="2024-04" db="EMBL/GenBank/DDBJ databases">
        <title>Salinicola lusitanus LLJ914,a marine bacterium isolated from the Okinawa Trough.</title>
        <authorList>
            <person name="Li J."/>
        </authorList>
    </citation>
    <scope>NUCLEOTIDE SEQUENCE [LARGE SCALE GENOMIC DNA]</scope>
</reference>
<sequence>MPFSSLSGRKKNPRDKLKKVKRRRSVPPPRRIPSVRIPKQYLTRKPGIRKTILANMSSKKGRHAKRQEDYTSPFQGARRHSTESMSSVYTQIESGFPDHCIIDTWFLIKTDLMDQKIGEIPWGDLTILNPRNVHGKDDSGVALAIAHRWPEPMAVPPGFQALECSADCKPTGETRGITHIVSGYYSKYDSKDNEGSWKRLDAVLANAFALVPTHVVLLTTWGDGAFGYRSMDAQKTMFEHALRWMKQDKNVTRGIVWVLADIQKYQSWRNWLLSEIAQPGISLEAWKARHLEPPPYPDSQDSRPQATAPDLENENLRAYSGVIRDLEEAARRLNEEIDPDQESIDAPDDVTTELQDLVNLEDMDTPLGERRQPTVAYGSEAQGFYQRSGAKPKCKKLTLQQKAMKTMISTPEIQIHDPKLIPEQLQLEIDVAWQLLKKAFAVDPAIKAYLAEGGSWDPMVPFGGEHPSVTAARGRLRGKAISAFVDNAVVEFPRTRVTKASDLLNIFRLKAYKAANRRDAQKILDDANDRADQHESQLLAEKEAYEAGLRDLIGVDSDAELEARTLPLSPVRHVFTDSEDEKYQAAERKQERLRASVSRIDKTLQRDEERSAIHRLLEQAASSRPTGVQASGEEAEKTQGVQASSPQAQTQPEAPVEPATHPGLAPPSQFRARAGSAGSRRDIPSGNPFFGDFTAGLMGSRLGPRRNVKPVRGPPPSPVSPPVQPNPPSAQWVNPIVQHQPPLQGNPPRQDLAAVIGQTITPIMQAIHHQGQENLRLRQDLLYAVQANQLGAPQQGAPVQVPQQPPQQQPQPQAPSRGQRHTSRAGISRTIDQQSDDSESDEDPPEVKYYELDLGNHRTVRFLICGSPYWQPVVGKEENYLCFVSSRELTDKNSRAIRKKVGLDRWRQQDEYNRESAVHHRKEWTDKGMWVYPCGGDKGLNVIIASRPYAFSHIEEIQFPWLFESLTDLTVDLNLIEALLRVPRKEFRGKILLSGLRKFVDSEITQVLTFMHSDPQVCFHLYQMAGSLIKEGKLGSRAAGCLDRVFIATPVKGPPAGKSRRVAFQENPQGSSTPRATSSTSSEGEEQSGSDSCGESGDDCPPSPILKTVRSRDKRAKAIDPRTYKPRDPELAGPAFPVEGSLVPHHYTLTRQGHQIDQNYGNGWVFPNQWPIEPARMEQMKASPASGQVMAYPGLTASFKNAYVAGGYDAFRGDAQKMIGWAEQNTRGASLHSPPVEQRLGDPPGGMPVAQSALDEPHHGVLQQESMFLMTGSAQREGTHLNLSTLTNREKCDLIPDKHQNETPSAYVTRILKDGTQAILLKDAAVSAMVAKRHGIRLPINQTLYDLHKGDAFSHFKDDIQEEIDRQVELFNKGEIELTHAVTMVAQKGPDDKQYVKFLSRLNFPGSCQLAADWPGLTTAERREKLEKHDIANRLAKANRQAKETVRRVSKNSADRPQSAGKMTAKKGQSQSKKKKQKASEPQQPQQQPRRSERQREKRDKRTRRDQGSSDKRQKNKDSRPPPQKEKGDKDKKSSNWIDSEKWAQMSEQEREKAKQKYRDSKNQNPQKSSEKQNPSSKKGKKEKAYSVTVHRPQDQDSD</sequence>
<feature type="coiled-coil region" evidence="1">
    <location>
        <begin position="316"/>
        <end position="343"/>
    </location>
</feature>
<feature type="compositionally biased region" description="Low complexity" evidence="2">
    <location>
        <begin position="1071"/>
        <end position="1082"/>
    </location>
</feature>
<feature type="compositionally biased region" description="Acidic residues" evidence="2">
    <location>
        <begin position="834"/>
        <end position="844"/>
    </location>
</feature>
<feature type="region of interest" description="Disordered" evidence="2">
    <location>
        <begin position="1056"/>
        <end position="1137"/>
    </location>
</feature>
<feature type="region of interest" description="Disordered" evidence="2">
    <location>
        <begin position="57"/>
        <end position="82"/>
    </location>
</feature>
<feature type="compositionally biased region" description="Basic and acidic residues" evidence="2">
    <location>
        <begin position="1490"/>
        <end position="1562"/>
    </location>
</feature>
<feature type="region of interest" description="Disordered" evidence="2">
    <location>
        <begin position="292"/>
        <end position="314"/>
    </location>
</feature>
<feature type="compositionally biased region" description="Polar residues" evidence="2">
    <location>
        <begin position="620"/>
        <end position="629"/>
    </location>
</feature>
<evidence type="ECO:0000313" key="4">
    <source>
        <dbReference type="Proteomes" id="UP001460270"/>
    </source>
</evidence>
<comment type="caution">
    <text evidence="3">The sequence shown here is derived from an EMBL/GenBank/DDBJ whole genome shotgun (WGS) entry which is preliminary data.</text>
</comment>
<feature type="compositionally biased region" description="Low complexity" evidence="2">
    <location>
        <begin position="793"/>
        <end position="802"/>
    </location>
</feature>
<protein>
    <submittedName>
        <fullName evidence="3">Uncharacterized protein</fullName>
    </submittedName>
</protein>
<name>A0AAW0NQB8_9GOBI</name>
<feature type="compositionally biased region" description="Basic residues" evidence="2">
    <location>
        <begin position="8"/>
        <end position="25"/>
    </location>
</feature>
<feature type="compositionally biased region" description="Pro residues" evidence="2">
    <location>
        <begin position="712"/>
        <end position="728"/>
    </location>
</feature>
<keyword evidence="4" id="KW-1185">Reference proteome</keyword>
<feature type="region of interest" description="Disordered" evidence="2">
    <location>
        <begin position="1"/>
        <end position="34"/>
    </location>
</feature>
<evidence type="ECO:0000313" key="3">
    <source>
        <dbReference type="EMBL" id="KAK7902217.1"/>
    </source>
</evidence>
<feature type="compositionally biased region" description="Polar residues" evidence="2">
    <location>
        <begin position="639"/>
        <end position="652"/>
    </location>
</feature>
<feature type="region of interest" description="Disordered" evidence="2">
    <location>
        <begin position="1226"/>
        <end position="1249"/>
    </location>
</feature>
<dbReference type="Proteomes" id="UP001460270">
    <property type="component" value="Unassembled WGS sequence"/>
</dbReference>
<accession>A0AAW0NQB8</accession>
<feature type="compositionally biased region" description="Pro residues" evidence="2">
    <location>
        <begin position="803"/>
        <end position="813"/>
    </location>
</feature>
<feature type="compositionally biased region" description="Polar residues" evidence="2">
    <location>
        <begin position="1563"/>
        <end position="1577"/>
    </location>
</feature>
<gene>
    <name evidence="3" type="ORF">WMY93_018986</name>
</gene>
<evidence type="ECO:0000256" key="1">
    <source>
        <dbReference type="SAM" id="Coils"/>
    </source>
</evidence>
<dbReference type="EMBL" id="JBBPFD010000013">
    <property type="protein sequence ID" value="KAK7902217.1"/>
    <property type="molecule type" value="Genomic_DNA"/>
</dbReference>
<proteinExistence type="predicted"/>